<organism evidence="2 3">
    <name type="scientific">Pristionchus mayeri</name>
    <dbReference type="NCBI Taxonomy" id="1317129"/>
    <lineage>
        <taxon>Eukaryota</taxon>
        <taxon>Metazoa</taxon>
        <taxon>Ecdysozoa</taxon>
        <taxon>Nematoda</taxon>
        <taxon>Chromadorea</taxon>
        <taxon>Rhabditida</taxon>
        <taxon>Rhabditina</taxon>
        <taxon>Diplogasteromorpha</taxon>
        <taxon>Diplogasteroidea</taxon>
        <taxon>Neodiplogasteridae</taxon>
        <taxon>Pristionchus</taxon>
    </lineage>
</organism>
<feature type="compositionally biased region" description="Basic and acidic residues" evidence="1">
    <location>
        <begin position="219"/>
        <end position="235"/>
    </location>
</feature>
<feature type="non-terminal residue" evidence="2">
    <location>
        <position position="440"/>
    </location>
</feature>
<comment type="caution">
    <text evidence="2">The sequence shown here is derived from an EMBL/GenBank/DDBJ whole genome shotgun (WGS) entry which is preliminary data.</text>
</comment>
<reference evidence="3" key="1">
    <citation type="submission" date="2022-10" db="EMBL/GenBank/DDBJ databases">
        <title>Genome assembly of Pristionchus species.</title>
        <authorList>
            <person name="Yoshida K."/>
            <person name="Sommer R.J."/>
        </authorList>
    </citation>
    <scope>NUCLEOTIDE SEQUENCE [LARGE SCALE GENOMIC DNA]</scope>
    <source>
        <strain evidence="3">RS5460</strain>
    </source>
</reference>
<feature type="compositionally biased region" description="Basic and acidic residues" evidence="1">
    <location>
        <begin position="258"/>
        <end position="293"/>
    </location>
</feature>
<evidence type="ECO:0008006" key="4">
    <source>
        <dbReference type="Google" id="ProtNLM"/>
    </source>
</evidence>
<feature type="region of interest" description="Disordered" evidence="1">
    <location>
        <begin position="1"/>
        <end position="102"/>
    </location>
</feature>
<evidence type="ECO:0000313" key="2">
    <source>
        <dbReference type="EMBL" id="GMR50643.1"/>
    </source>
</evidence>
<evidence type="ECO:0000256" key="1">
    <source>
        <dbReference type="SAM" id="MobiDB-lite"/>
    </source>
</evidence>
<protein>
    <recommendedName>
        <fullName evidence="4">SAGA-associated factor 11</fullName>
    </recommendedName>
</protein>
<accession>A0AAN5CTN9</accession>
<feature type="compositionally biased region" description="Acidic residues" evidence="1">
    <location>
        <begin position="414"/>
        <end position="427"/>
    </location>
</feature>
<feature type="region of interest" description="Disordered" evidence="1">
    <location>
        <begin position="353"/>
        <end position="440"/>
    </location>
</feature>
<gene>
    <name evidence="2" type="ORF">PMAYCL1PPCAC_20838</name>
</gene>
<feature type="compositionally biased region" description="Low complexity" evidence="1">
    <location>
        <begin position="55"/>
        <end position="64"/>
    </location>
</feature>
<sequence>SQVVPSSDAPYRVATPFKQRKATTQDVVPSSDAPYRVATPYKTRNATTQDPAKPPSSAAIAAAAKAKRAAGGGGAVKREKSTERRRASSSGGGVPDFDLTPSSTVIECSECGSMVKAGAMRRHLKRCGDAADAASEFTGAASVAISSSMRPPARSLTARRSGLLIPKEEVMESKENEGEKKKEGGEAGKTVVKKPALALGYSAVVVKQEVRDEEELKEEEGQRKGGEKKKEKEGGEQAAVEKSARALAGGKTIEGVQEGEKEGGLQRGGEAVKEKGEQQQKRGEVEKTIEQKSARPPITPLSRSAPPMVTVKEEPREEKPVVKKSVFAMGIHLNEFGLEEEAVDEEENHDYVNVMPVPDDESMLDFHGDEAPPPAATTTDEEGGAETEGEEGEMEGEGWMHEEQDTLARVWAIENDEEEGGETEEQEGEMKESSTAEDQV</sequence>
<evidence type="ECO:0000313" key="3">
    <source>
        <dbReference type="Proteomes" id="UP001328107"/>
    </source>
</evidence>
<dbReference type="Proteomes" id="UP001328107">
    <property type="component" value="Unassembled WGS sequence"/>
</dbReference>
<feature type="compositionally biased region" description="Basic and acidic residues" evidence="1">
    <location>
        <begin position="76"/>
        <end position="86"/>
    </location>
</feature>
<feature type="compositionally biased region" description="Basic and acidic residues" evidence="1">
    <location>
        <begin position="166"/>
        <end position="186"/>
    </location>
</feature>
<keyword evidence="3" id="KW-1185">Reference proteome</keyword>
<dbReference type="EMBL" id="BTRK01000004">
    <property type="protein sequence ID" value="GMR50643.1"/>
    <property type="molecule type" value="Genomic_DNA"/>
</dbReference>
<dbReference type="AlphaFoldDB" id="A0AAN5CTN9"/>
<feature type="compositionally biased region" description="Acidic residues" evidence="1">
    <location>
        <begin position="379"/>
        <end position="396"/>
    </location>
</feature>
<feature type="non-terminal residue" evidence="2">
    <location>
        <position position="1"/>
    </location>
</feature>
<feature type="region of interest" description="Disordered" evidence="1">
    <location>
        <begin position="143"/>
        <end position="192"/>
    </location>
</feature>
<feature type="region of interest" description="Disordered" evidence="1">
    <location>
        <begin position="209"/>
        <end position="319"/>
    </location>
</feature>
<proteinExistence type="predicted"/>
<name>A0AAN5CTN9_9BILA</name>